<keyword evidence="2" id="KW-1185">Reference proteome</keyword>
<sequence length="108" mass="12244">MSFITANPIEGSGLERARRLNYPPPSVRRVSHGGPSCPVSKLVPWLPLTYLLYGPRKAGRRQHCEWGTCASWYQLCWRFQRADTCPLGAWLQKPSAAALKSRQEEMSQ</sequence>
<dbReference type="Proteomes" id="UP001221898">
    <property type="component" value="Unassembled WGS sequence"/>
</dbReference>
<comment type="caution">
    <text evidence="1">The sequence shown here is derived from an EMBL/GenBank/DDBJ whole genome shotgun (WGS) entry which is preliminary data.</text>
</comment>
<accession>A0AAD7WQQ2</accession>
<evidence type="ECO:0000313" key="1">
    <source>
        <dbReference type="EMBL" id="KAJ8404849.1"/>
    </source>
</evidence>
<name>A0AAD7WQQ2_9TELE</name>
<reference evidence="1" key="1">
    <citation type="journal article" date="2023" name="Science">
        <title>Genome structures resolve the early diversification of teleost fishes.</title>
        <authorList>
            <person name="Parey E."/>
            <person name="Louis A."/>
            <person name="Montfort J."/>
            <person name="Bouchez O."/>
            <person name="Roques C."/>
            <person name="Iampietro C."/>
            <person name="Lluch J."/>
            <person name="Castinel A."/>
            <person name="Donnadieu C."/>
            <person name="Desvignes T."/>
            <person name="Floi Bucao C."/>
            <person name="Jouanno E."/>
            <person name="Wen M."/>
            <person name="Mejri S."/>
            <person name="Dirks R."/>
            <person name="Jansen H."/>
            <person name="Henkel C."/>
            <person name="Chen W.J."/>
            <person name="Zahm M."/>
            <person name="Cabau C."/>
            <person name="Klopp C."/>
            <person name="Thompson A.W."/>
            <person name="Robinson-Rechavi M."/>
            <person name="Braasch I."/>
            <person name="Lecointre G."/>
            <person name="Bobe J."/>
            <person name="Postlethwait J.H."/>
            <person name="Berthelot C."/>
            <person name="Roest Crollius H."/>
            <person name="Guiguen Y."/>
        </authorList>
    </citation>
    <scope>NUCLEOTIDE SEQUENCE</scope>
    <source>
        <strain evidence="1">NC1722</strain>
    </source>
</reference>
<organism evidence="1 2">
    <name type="scientific">Aldrovandia affinis</name>
    <dbReference type="NCBI Taxonomy" id="143900"/>
    <lineage>
        <taxon>Eukaryota</taxon>
        <taxon>Metazoa</taxon>
        <taxon>Chordata</taxon>
        <taxon>Craniata</taxon>
        <taxon>Vertebrata</taxon>
        <taxon>Euteleostomi</taxon>
        <taxon>Actinopterygii</taxon>
        <taxon>Neopterygii</taxon>
        <taxon>Teleostei</taxon>
        <taxon>Notacanthiformes</taxon>
        <taxon>Halosauridae</taxon>
        <taxon>Aldrovandia</taxon>
    </lineage>
</organism>
<protein>
    <submittedName>
        <fullName evidence="1">Uncharacterized protein</fullName>
    </submittedName>
</protein>
<dbReference type="AlphaFoldDB" id="A0AAD7WQQ2"/>
<evidence type="ECO:0000313" key="2">
    <source>
        <dbReference type="Proteomes" id="UP001221898"/>
    </source>
</evidence>
<gene>
    <name evidence="1" type="ORF">AAFF_G00332360</name>
</gene>
<proteinExistence type="predicted"/>
<dbReference type="EMBL" id="JAINUG010000051">
    <property type="protein sequence ID" value="KAJ8404849.1"/>
    <property type="molecule type" value="Genomic_DNA"/>
</dbReference>